<proteinExistence type="predicted"/>
<dbReference type="EMBL" id="JBBWWR010000009">
    <property type="protein sequence ID" value="KAK8961350.1"/>
    <property type="molecule type" value="Genomic_DNA"/>
</dbReference>
<reference evidence="1 2" key="1">
    <citation type="journal article" date="2022" name="Nat. Plants">
        <title>Genomes of leafy and leafless Platanthera orchids illuminate the evolution of mycoheterotrophy.</title>
        <authorList>
            <person name="Li M.H."/>
            <person name="Liu K.W."/>
            <person name="Li Z."/>
            <person name="Lu H.C."/>
            <person name="Ye Q.L."/>
            <person name="Zhang D."/>
            <person name="Wang J.Y."/>
            <person name="Li Y.F."/>
            <person name="Zhong Z.M."/>
            <person name="Liu X."/>
            <person name="Yu X."/>
            <person name="Liu D.K."/>
            <person name="Tu X.D."/>
            <person name="Liu B."/>
            <person name="Hao Y."/>
            <person name="Liao X.Y."/>
            <person name="Jiang Y.T."/>
            <person name="Sun W.H."/>
            <person name="Chen J."/>
            <person name="Chen Y.Q."/>
            <person name="Ai Y."/>
            <person name="Zhai J.W."/>
            <person name="Wu S.S."/>
            <person name="Zhou Z."/>
            <person name="Hsiao Y.Y."/>
            <person name="Wu W.L."/>
            <person name="Chen Y.Y."/>
            <person name="Lin Y.F."/>
            <person name="Hsu J.L."/>
            <person name="Li C.Y."/>
            <person name="Wang Z.W."/>
            <person name="Zhao X."/>
            <person name="Zhong W.Y."/>
            <person name="Ma X.K."/>
            <person name="Ma L."/>
            <person name="Huang J."/>
            <person name="Chen G.Z."/>
            <person name="Huang M.Z."/>
            <person name="Huang L."/>
            <person name="Peng D.H."/>
            <person name="Luo Y.B."/>
            <person name="Zou S.Q."/>
            <person name="Chen S.P."/>
            <person name="Lan S."/>
            <person name="Tsai W.C."/>
            <person name="Van de Peer Y."/>
            <person name="Liu Z.J."/>
        </authorList>
    </citation>
    <scope>NUCLEOTIDE SEQUENCE [LARGE SCALE GENOMIC DNA]</scope>
    <source>
        <strain evidence="1">Lor288</strain>
    </source>
</reference>
<name>A0ABR2MBG1_9ASPA</name>
<evidence type="ECO:0000313" key="2">
    <source>
        <dbReference type="Proteomes" id="UP001412067"/>
    </source>
</evidence>
<accession>A0ABR2MBG1</accession>
<sequence>MDYLPILWNLGFHQILRPAVKGSRRVLRHVNGNDLRVKIVVEHLVRNGGDVRDLCKPREPWKESPAVRDLCKPREPWKESILEEMSGCILEEMPAFNPCLK</sequence>
<keyword evidence="2" id="KW-1185">Reference proteome</keyword>
<organism evidence="1 2">
    <name type="scientific">Platanthera guangdongensis</name>
    <dbReference type="NCBI Taxonomy" id="2320717"/>
    <lineage>
        <taxon>Eukaryota</taxon>
        <taxon>Viridiplantae</taxon>
        <taxon>Streptophyta</taxon>
        <taxon>Embryophyta</taxon>
        <taxon>Tracheophyta</taxon>
        <taxon>Spermatophyta</taxon>
        <taxon>Magnoliopsida</taxon>
        <taxon>Liliopsida</taxon>
        <taxon>Asparagales</taxon>
        <taxon>Orchidaceae</taxon>
        <taxon>Orchidoideae</taxon>
        <taxon>Orchideae</taxon>
        <taxon>Orchidinae</taxon>
        <taxon>Platanthera</taxon>
    </lineage>
</organism>
<gene>
    <name evidence="1" type="ORF">KSP40_PGU016899</name>
</gene>
<comment type="caution">
    <text evidence="1">The sequence shown here is derived from an EMBL/GenBank/DDBJ whole genome shotgun (WGS) entry which is preliminary data.</text>
</comment>
<evidence type="ECO:0000313" key="1">
    <source>
        <dbReference type="EMBL" id="KAK8961350.1"/>
    </source>
</evidence>
<protein>
    <submittedName>
        <fullName evidence="1">Uncharacterized protein</fullName>
    </submittedName>
</protein>
<dbReference type="Proteomes" id="UP001412067">
    <property type="component" value="Unassembled WGS sequence"/>
</dbReference>